<feature type="region of interest" description="Disordered" evidence="5">
    <location>
        <begin position="117"/>
        <end position="156"/>
    </location>
</feature>
<keyword evidence="2 4" id="KW-0863">Zinc-finger</keyword>
<proteinExistence type="evidence at transcript level"/>
<feature type="domain" description="RING-type" evidence="6">
    <location>
        <begin position="316"/>
        <end position="356"/>
    </location>
</feature>
<dbReference type="Gene3D" id="3.30.40.10">
    <property type="entry name" value="Zinc/RING finger domain, C3HC4 (zinc finger)"/>
    <property type="match status" value="1"/>
</dbReference>
<gene>
    <name evidence="8" type="primary">R146A</name>
    <name evidence="7" type="ORF">CCAP1982_LOCUS2584</name>
</gene>
<feature type="compositionally biased region" description="Low complexity" evidence="5">
    <location>
        <begin position="243"/>
        <end position="255"/>
    </location>
</feature>
<reference evidence="7" key="3">
    <citation type="submission" date="2020-11" db="EMBL/GenBank/DDBJ databases">
        <authorList>
            <person name="Whitehead M."/>
        </authorList>
    </citation>
    <scope>NUCLEOTIDE SEQUENCE</scope>
    <source>
        <strain evidence="7">EGII</strain>
    </source>
</reference>
<dbReference type="Proteomes" id="UP000606786">
    <property type="component" value="Unassembled WGS sequence"/>
</dbReference>
<feature type="compositionally biased region" description="Low complexity" evidence="5">
    <location>
        <begin position="212"/>
        <end position="224"/>
    </location>
</feature>
<evidence type="ECO:0000256" key="5">
    <source>
        <dbReference type="SAM" id="MobiDB-lite"/>
    </source>
</evidence>
<keyword evidence="1" id="KW-0479">Metal-binding</keyword>
<dbReference type="PANTHER" id="PTHR23041">
    <property type="entry name" value="RING FINGER DOMAIN-CONTAINING"/>
    <property type="match status" value="1"/>
</dbReference>
<keyword evidence="3" id="KW-0862">Zinc</keyword>
<feature type="region of interest" description="Disordered" evidence="5">
    <location>
        <begin position="210"/>
        <end position="273"/>
    </location>
</feature>
<feature type="compositionally biased region" description="Polar residues" evidence="5">
    <location>
        <begin position="225"/>
        <end position="237"/>
    </location>
</feature>
<evidence type="ECO:0000256" key="2">
    <source>
        <dbReference type="ARBA" id="ARBA00022771"/>
    </source>
</evidence>
<dbReference type="OrthoDB" id="6105938at2759"/>
<reference evidence="8" key="1">
    <citation type="submission" date="2013-07" db="EMBL/GenBank/DDBJ databases">
        <authorList>
            <person name="Geib S."/>
        </authorList>
    </citation>
    <scope>NUCLEOTIDE SEQUENCE</scope>
</reference>
<dbReference type="AlphaFoldDB" id="W8C140"/>
<feature type="compositionally biased region" description="Polar residues" evidence="5">
    <location>
        <begin position="117"/>
        <end position="126"/>
    </location>
</feature>
<evidence type="ECO:0000256" key="3">
    <source>
        <dbReference type="ARBA" id="ARBA00022833"/>
    </source>
</evidence>
<feature type="compositionally biased region" description="Polar residues" evidence="5">
    <location>
        <begin position="82"/>
        <end position="95"/>
    </location>
</feature>
<feature type="region of interest" description="Disordered" evidence="5">
    <location>
        <begin position="35"/>
        <end position="100"/>
    </location>
</feature>
<dbReference type="GO" id="GO:0045944">
    <property type="term" value="P:positive regulation of transcription by RNA polymerase II"/>
    <property type="evidence" value="ECO:0007669"/>
    <property type="project" value="TreeGrafter"/>
</dbReference>
<dbReference type="InterPro" id="IPR013083">
    <property type="entry name" value="Znf_RING/FYVE/PHD"/>
</dbReference>
<dbReference type="PROSITE" id="PS50089">
    <property type="entry name" value="ZF_RING_2"/>
    <property type="match status" value="1"/>
</dbReference>
<dbReference type="EMBL" id="GAMC01007123">
    <property type="protein sequence ID" value="JAB99432.1"/>
    <property type="molecule type" value="mRNA"/>
</dbReference>
<dbReference type="PANTHER" id="PTHR23041:SF78">
    <property type="entry name" value="E3 UBIQUITIN-PROTEIN LIGASE RNF4"/>
    <property type="match status" value="1"/>
</dbReference>
<dbReference type="SUPFAM" id="SSF57850">
    <property type="entry name" value="RING/U-box"/>
    <property type="match status" value="1"/>
</dbReference>
<feature type="compositionally biased region" description="Low complexity" evidence="5">
    <location>
        <begin position="64"/>
        <end position="80"/>
    </location>
</feature>
<evidence type="ECO:0000256" key="4">
    <source>
        <dbReference type="PROSITE-ProRule" id="PRU00175"/>
    </source>
</evidence>
<dbReference type="SMART" id="SM00184">
    <property type="entry name" value="RING"/>
    <property type="match status" value="1"/>
</dbReference>
<keyword evidence="9" id="KW-1185">Reference proteome</keyword>
<accession>W8C140</accession>
<name>W8C140_CERCA</name>
<reference evidence="8" key="2">
    <citation type="journal article" date="2014" name="BMC Genomics">
        <title>A genomic perspective to assessing quality of mass-reared SIT flies used in Mediterranean fruit fly (Ceratitis capitata) eradication in California.</title>
        <authorList>
            <person name="Calla B."/>
            <person name="Hall B."/>
            <person name="Hou S."/>
            <person name="Geib S.M."/>
        </authorList>
    </citation>
    <scope>NUCLEOTIDE SEQUENCE</scope>
</reference>
<dbReference type="Pfam" id="PF13923">
    <property type="entry name" value="zf-C3HC4_2"/>
    <property type="match status" value="1"/>
</dbReference>
<dbReference type="GO" id="GO:0008270">
    <property type="term" value="F:zinc ion binding"/>
    <property type="evidence" value="ECO:0007669"/>
    <property type="project" value="UniProtKB-KW"/>
</dbReference>
<evidence type="ECO:0000313" key="7">
    <source>
        <dbReference type="EMBL" id="CAD6993786.1"/>
    </source>
</evidence>
<sequence length="369" mass="39881">MSISGKNLSLSPEADLDELIQDTSLLIASVYDMFGRPQRSPRPAQTILGRRSHNNSDNSGQFGSSSNTSNSSTPKSPKTPRLGNSNRAVPSTPSSREIDQEINRIDRFCEMLEHNLRSSSGEQNQMVRGPLGLASPTSPRNRAGRRSLESAAANAARSPTVEEVIDLCDSMSMPAPLARRALNLSDDVIIVTPTDDEIVDLCTPNHRRNTARTRNINSNRRSINFNGSTNNCRSGNESRPRMRASSRSLSSSNSSAHCSNEGRSSRCSISTTTSTTNINPSATAATKVASKKKSPGANCDDADDGANGDGRVPFMCAVCMESCVSNQPTSTKCGHVFCANCIRQAVRLTRKCPMCNTKLTANMLFRIYV</sequence>
<evidence type="ECO:0000259" key="6">
    <source>
        <dbReference type="PROSITE" id="PS50089"/>
    </source>
</evidence>
<dbReference type="InterPro" id="IPR001841">
    <property type="entry name" value="Znf_RING"/>
</dbReference>
<dbReference type="InterPro" id="IPR017907">
    <property type="entry name" value="Znf_RING_CS"/>
</dbReference>
<dbReference type="PROSITE" id="PS00518">
    <property type="entry name" value="ZF_RING_1"/>
    <property type="match status" value="1"/>
</dbReference>
<evidence type="ECO:0000256" key="1">
    <source>
        <dbReference type="ARBA" id="ARBA00022723"/>
    </source>
</evidence>
<dbReference type="EMBL" id="CAJHJT010000001">
    <property type="protein sequence ID" value="CAD6993786.1"/>
    <property type="molecule type" value="Genomic_DNA"/>
</dbReference>
<evidence type="ECO:0000313" key="8">
    <source>
        <dbReference type="EMBL" id="JAB99431.1"/>
    </source>
</evidence>
<dbReference type="EMBL" id="GAMC01007124">
    <property type="protein sequence ID" value="JAB99431.1"/>
    <property type="molecule type" value="mRNA"/>
</dbReference>
<protein>
    <submittedName>
        <fullName evidence="7">(Mediterranean fruit fly) hypothetical protein</fullName>
    </submittedName>
    <submittedName>
        <fullName evidence="8">E3 ubiquitin-protein ligase RNF146-A</fullName>
    </submittedName>
</protein>
<organism evidence="8">
    <name type="scientific">Ceratitis capitata</name>
    <name type="common">Mediterranean fruit fly</name>
    <name type="synonym">Tephritis capitata</name>
    <dbReference type="NCBI Taxonomy" id="7213"/>
    <lineage>
        <taxon>Eukaryota</taxon>
        <taxon>Metazoa</taxon>
        <taxon>Ecdysozoa</taxon>
        <taxon>Arthropoda</taxon>
        <taxon>Hexapoda</taxon>
        <taxon>Insecta</taxon>
        <taxon>Pterygota</taxon>
        <taxon>Neoptera</taxon>
        <taxon>Endopterygota</taxon>
        <taxon>Diptera</taxon>
        <taxon>Brachycera</taxon>
        <taxon>Muscomorpha</taxon>
        <taxon>Tephritoidea</taxon>
        <taxon>Tephritidae</taxon>
        <taxon>Ceratitis</taxon>
        <taxon>Ceratitis</taxon>
    </lineage>
</organism>
<evidence type="ECO:0000313" key="9">
    <source>
        <dbReference type="Proteomes" id="UP000606786"/>
    </source>
</evidence>
<dbReference type="InterPro" id="IPR047134">
    <property type="entry name" value="RNF4"/>
</dbReference>